<dbReference type="EMBL" id="JAOPHQ010002849">
    <property type="protein sequence ID" value="KAK0145563.1"/>
    <property type="molecule type" value="Genomic_DNA"/>
</dbReference>
<proteinExistence type="predicted"/>
<accession>A0AA47P2P6</accession>
<dbReference type="AlphaFoldDB" id="A0AA47P2P6"/>
<sequence length="71" mass="8237">MSYVSKPEHEMTQFLDQVIRDVKKTDVNEKDEMKHIMQAYTKHRGQRSRVCGTDMQLATQKVLAKCGVHSD</sequence>
<reference evidence="1" key="1">
    <citation type="journal article" date="2023" name="Front. Mar. Sci.">
        <title>A new Merluccius polli reference genome to investigate the effects of global change in West African waters.</title>
        <authorList>
            <person name="Mateo J.L."/>
            <person name="Blanco-Fernandez C."/>
            <person name="Garcia-Vazquez E."/>
            <person name="Machado-Schiaffino G."/>
        </authorList>
    </citation>
    <scope>NUCLEOTIDE SEQUENCE</scope>
    <source>
        <strain evidence="1">C29</strain>
        <tissue evidence="1">Fin</tissue>
    </source>
</reference>
<name>A0AA47P2P6_MERPO</name>
<evidence type="ECO:0000313" key="2">
    <source>
        <dbReference type="Proteomes" id="UP001174136"/>
    </source>
</evidence>
<dbReference type="Proteomes" id="UP001174136">
    <property type="component" value="Unassembled WGS sequence"/>
</dbReference>
<evidence type="ECO:0000313" key="1">
    <source>
        <dbReference type="EMBL" id="KAK0145563.1"/>
    </source>
</evidence>
<organism evidence="1 2">
    <name type="scientific">Merluccius polli</name>
    <name type="common">Benguela hake</name>
    <name type="synonym">Merluccius cadenati</name>
    <dbReference type="NCBI Taxonomy" id="89951"/>
    <lineage>
        <taxon>Eukaryota</taxon>
        <taxon>Metazoa</taxon>
        <taxon>Chordata</taxon>
        <taxon>Craniata</taxon>
        <taxon>Vertebrata</taxon>
        <taxon>Euteleostomi</taxon>
        <taxon>Actinopterygii</taxon>
        <taxon>Neopterygii</taxon>
        <taxon>Teleostei</taxon>
        <taxon>Neoteleostei</taxon>
        <taxon>Acanthomorphata</taxon>
        <taxon>Zeiogadaria</taxon>
        <taxon>Gadariae</taxon>
        <taxon>Gadiformes</taxon>
        <taxon>Gadoidei</taxon>
        <taxon>Merlucciidae</taxon>
        <taxon>Merluccius</taxon>
    </lineage>
</organism>
<comment type="caution">
    <text evidence="1">The sequence shown here is derived from an EMBL/GenBank/DDBJ whole genome shotgun (WGS) entry which is preliminary data.</text>
</comment>
<protein>
    <submittedName>
        <fullName evidence="1">Uncharacterized protein</fullName>
    </submittedName>
</protein>
<gene>
    <name evidence="1" type="ORF">N1851_015517</name>
</gene>
<keyword evidence="2" id="KW-1185">Reference proteome</keyword>